<gene>
    <name evidence="2" type="ORF">FHS22_002600</name>
</gene>
<keyword evidence="3" id="KW-1185">Reference proteome</keyword>
<dbReference type="SUPFAM" id="SSF48452">
    <property type="entry name" value="TPR-like"/>
    <property type="match status" value="1"/>
</dbReference>
<dbReference type="Proteomes" id="UP000562352">
    <property type="component" value="Unassembled WGS sequence"/>
</dbReference>
<name>A0A841CZ99_PLAVE</name>
<comment type="caution">
    <text evidence="2">The sequence shown here is derived from an EMBL/GenBank/DDBJ whole genome shotgun (WGS) entry which is preliminary data.</text>
</comment>
<evidence type="ECO:0000259" key="1">
    <source>
        <dbReference type="Pfam" id="PF12770"/>
    </source>
</evidence>
<dbReference type="InterPro" id="IPR011990">
    <property type="entry name" value="TPR-like_helical_dom_sf"/>
</dbReference>
<dbReference type="Gene3D" id="1.25.40.10">
    <property type="entry name" value="Tetratricopeptide repeat domain"/>
    <property type="match status" value="2"/>
</dbReference>
<dbReference type="AlphaFoldDB" id="A0A841CZ99"/>
<evidence type="ECO:0000313" key="2">
    <source>
        <dbReference type="EMBL" id="MBB5963321.1"/>
    </source>
</evidence>
<organism evidence="2 3">
    <name type="scientific">Planomonospora venezuelensis</name>
    <dbReference type="NCBI Taxonomy" id="1999"/>
    <lineage>
        <taxon>Bacteria</taxon>
        <taxon>Bacillati</taxon>
        <taxon>Actinomycetota</taxon>
        <taxon>Actinomycetes</taxon>
        <taxon>Streptosporangiales</taxon>
        <taxon>Streptosporangiaceae</taxon>
        <taxon>Planomonospora</taxon>
    </lineage>
</organism>
<dbReference type="EMBL" id="JACHJJ010000007">
    <property type="protein sequence ID" value="MBB5963321.1"/>
    <property type="molecule type" value="Genomic_DNA"/>
</dbReference>
<dbReference type="InterPro" id="IPR024983">
    <property type="entry name" value="CHAT_dom"/>
</dbReference>
<reference evidence="2 3" key="1">
    <citation type="submission" date="2020-08" db="EMBL/GenBank/DDBJ databases">
        <title>Genomic Encyclopedia of Type Strains, Phase III (KMG-III): the genomes of soil and plant-associated and newly described type strains.</title>
        <authorList>
            <person name="Whitman W."/>
        </authorList>
    </citation>
    <scope>NUCLEOTIDE SEQUENCE [LARGE SCALE GENOMIC DNA]</scope>
    <source>
        <strain evidence="2 3">CECT 3303</strain>
    </source>
</reference>
<protein>
    <submittedName>
        <fullName evidence="2">Tetratricopeptide (TPR) repeat protein</fullName>
    </submittedName>
</protein>
<proteinExistence type="predicted"/>
<accession>A0A841CZ99</accession>
<evidence type="ECO:0000313" key="3">
    <source>
        <dbReference type="Proteomes" id="UP000562352"/>
    </source>
</evidence>
<dbReference type="Pfam" id="PF12770">
    <property type="entry name" value="CHAT"/>
    <property type="match status" value="1"/>
</dbReference>
<dbReference type="SMART" id="SM00028">
    <property type="entry name" value="TPR"/>
    <property type="match status" value="4"/>
</dbReference>
<dbReference type="RefSeq" id="WP_184941384.1">
    <property type="nucleotide sequence ID" value="NZ_BAAAWZ010000004.1"/>
</dbReference>
<feature type="domain" description="CHAT" evidence="1">
    <location>
        <begin position="620"/>
        <end position="865"/>
    </location>
</feature>
<sequence>MTRGSPPILDLLPLVFARPREAVSRARAVLEGGPTAHDASVAHQVLGIWERDFGDLHAALGHLRRARDLAARSGSSDREADVLATLGAALVHAGRTRRGLETLERAVERGTGATLARVLFRRGYVWWVLGRHREALRDLRRATPVLRQAGDVVWTARALTLRATVHLAMGSVERAAADFDGAERLWATTGQEHDKADAVESRGLAAFRSGDVPTALRLLDEASRRYTALGTPMFMLSIRRCEVLMAAGLAREALDEADAATAALDGIGGQTTRRAELLLTAARAATAAGDAEAAVARAAAAVRLFASQRRPWWEAHARLVLAEARAAGGRLSGRLMGDAAAVAARLSELGSPSAVEASLLAGRTALALGWAADAERHLAAAARGRFRGPAFARAGGWAAQALRAEAAGSGRGVLDACRRGLDLLDEHRMTLGASELRARATAQGAELAALAQRASLRSGSPRRLLVWSERWRATVLAVPPVRPPADPALLRDITAFREITGRAEAARSAGAPVPALERERRRLEREIRATTLHMRGAGEGGGRRLDVRRLLDRLGDGRLVELVAVDGELHVLLCGRGRVRRFPAGRLADAMAEADHVRAGLRRLAHPGAADRLAALEAGGRRLEEILLGSAVRHLGTGPLVMVPPGRLHGVPWALLPALRERALSVSPSAGGWLRARETEPPPAGPPVLVRGPGLATGGAEVPLLAGRYGEATVLEDGTASVPAVLRAIDGCLLAHVAAHGDFRADNPMFSSLRMDDGPLIVHDFERMHRSPYRIVLSSCDSGRLAPVGAEELLGLATALLPLGTAGIVASCVPVNDEAVVPLMLALHEGMRTGRTMAEALLEARRALPRDAVHQATGWAFSAIGAA</sequence>
<dbReference type="InterPro" id="IPR019734">
    <property type="entry name" value="TPR_rpt"/>
</dbReference>